<evidence type="ECO:0000313" key="8">
    <source>
        <dbReference type="Proteomes" id="UP000298138"/>
    </source>
</evidence>
<evidence type="ECO:0000256" key="5">
    <source>
        <dbReference type="ARBA" id="ARBA00023242"/>
    </source>
</evidence>
<keyword evidence="8" id="KW-1185">Reference proteome</keyword>
<dbReference type="Proteomes" id="UP000298138">
    <property type="component" value="Unassembled WGS sequence"/>
</dbReference>
<comment type="similarity">
    <text evidence="3">Belongs to the DIF1/spd1 family.</text>
</comment>
<evidence type="ECO:0000256" key="4">
    <source>
        <dbReference type="ARBA" id="ARBA00022490"/>
    </source>
</evidence>
<sequence>MPLPASSTPRKRPHPAGQRQITTFFSPSSSSSSSSSTATTTTTAAPKLAPDLPPDLQSSLLTVGMRVRRSMAVREAVFSQPHYSGASDAAKSTTTSIPVNKRRRDEGGEGEGVRDVETAEQRERARVLASKLPTAAPGGGFKGRAGIGGMGGYWKAVKRRPVEEGKGVGMKVQEVQDELGEAGFLMEVDS</sequence>
<feature type="compositionally biased region" description="Low complexity" evidence="6">
    <location>
        <begin position="22"/>
        <end position="57"/>
    </location>
</feature>
<keyword evidence="4" id="KW-0963">Cytoplasm</keyword>
<dbReference type="PANTHER" id="PTHR28081:SF1">
    <property type="entry name" value="DAMAGE-REGULATED IMPORT FACILITATOR 1"/>
    <property type="match status" value="1"/>
</dbReference>
<organism evidence="7 8">
    <name type="scientific">Ascodesmis nigricans</name>
    <dbReference type="NCBI Taxonomy" id="341454"/>
    <lineage>
        <taxon>Eukaryota</taxon>
        <taxon>Fungi</taxon>
        <taxon>Dikarya</taxon>
        <taxon>Ascomycota</taxon>
        <taxon>Pezizomycotina</taxon>
        <taxon>Pezizomycetes</taxon>
        <taxon>Pezizales</taxon>
        <taxon>Ascodesmidaceae</taxon>
        <taxon>Ascodesmis</taxon>
    </lineage>
</organism>
<dbReference type="EMBL" id="ML220132">
    <property type="protein sequence ID" value="TGZ79402.1"/>
    <property type="molecule type" value="Genomic_DNA"/>
</dbReference>
<name>A0A4S2MQA0_9PEZI</name>
<dbReference type="InParanoid" id="A0A4S2MQA0"/>
<evidence type="ECO:0000256" key="6">
    <source>
        <dbReference type="SAM" id="MobiDB-lite"/>
    </source>
</evidence>
<evidence type="ECO:0000256" key="2">
    <source>
        <dbReference type="ARBA" id="ARBA00004496"/>
    </source>
</evidence>
<dbReference type="PANTHER" id="PTHR28081">
    <property type="entry name" value="DAMAGE-REGULATED IMPORT FACILITATOR 1-RELATED"/>
    <property type="match status" value="1"/>
</dbReference>
<proteinExistence type="inferred from homology"/>
<feature type="compositionally biased region" description="Basic and acidic residues" evidence="6">
    <location>
        <begin position="103"/>
        <end position="122"/>
    </location>
</feature>
<gene>
    <name evidence="7" type="ORF">EX30DRAFT_342488</name>
</gene>
<dbReference type="AlphaFoldDB" id="A0A4S2MQA0"/>
<dbReference type="GO" id="GO:0005634">
    <property type="term" value="C:nucleus"/>
    <property type="evidence" value="ECO:0007669"/>
    <property type="project" value="UniProtKB-SubCell"/>
</dbReference>
<protein>
    <submittedName>
        <fullName evidence="7">Uncharacterized protein</fullName>
    </submittedName>
</protein>
<evidence type="ECO:0000256" key="3">
    <source>
        <dbReference type="ARBA" id="ARBA00005459"/>
    </source>
</evidence>
<feature type="region of interest" description="Disordered" evidence="6">
    <location>
        <begin position="1"/>
        <end position="57"/>
    </location>
</feature>
<evidence type="ECO:0000256" key="1">
    <source>
        <dbReference type="ARBA" id="ARBA00004123"/>
    </source>
</evidence>
<dbReference type="GO" id="GO:1990846">
    <property type="term" value="F:ribonucleoside-diphosphate reductase inhibitor activity"/>
    <property type="evidence" value="ECO:0007669"/>
    <property type="project" value="TreeGrafter"/>
</dbReference>
<accession>A0A4S2MQA0</accession>
<reference evidence="7 8" key="1">
    <citation type="submission" date="2019-04" db="EMBL/GenBank/DDBJ databases">
        <title>Comparative genomics and transcriptomics to analyze fruiting body development in filamentous ascomycetes.</title>
        <authorList>
            <consortium name="DOE Joint Genome Institute"/>
            <person name="Lutkenhaus R."/>
            <person name="Traeger S."/>
            <person name="Breuer J."/>
            <person name="Kuo A."/>
            <person name="Lipzen A."/>
            <person name="Pangilinan J."/>
            <person name="Dilworth D."/>
            <person name="Sandor L."/>
            <person name="Poggeler S."/>
            <person name="Barry K."/>
            <person name="Grigoriev I.V."/>
            <person name="Nowrousian M."/>
        </authorList>
    </citation>
    <scope>NUCLEOTIDE SEQUENCE [LARGE SCALE GENOMIC DNA]</scope>
    <source>
        <strain evidence="7 8">CBS 389.68</strain>
    </source>
</reference>
<dbReference type="GO" id="GO:0005737">
    <property type="term" value="C:cytoplasm"/>
    <property type="evidence" value="ECO:0007669"/>
    <property type="project" value="UniProtKB-SubCell"/>
</dbReference>
<dbReference type="InterPro" id="IPR013900">
    <property type="entry name" value="RNR_inhibitor"/>
</dbReference>
<feature type="region of interest" description="Disordered" evidence="6">
    <location>
        <begin position="79"/>
        <end position="122"/>
    </location>
</feature>
<evidence type="ECO:0000313" key="7">
    <source>
        <dbReference type="EMBL" id="TGZ79402.1"/>
    </source>
</evidence>
<keyword evidence="5" id="KW-0539">Nucleus</keyword>
<dbReference type="GO" id="GO:0008104">
    <property type="term" value="P:intracellular protein localization"/>
    <property type="evidence" value="ECO:0007669"/>
    <property type="project" value="TreeGrafter"/>
</dbReference>
<comment type="subcellular location">
    <subcellularLocation>
        <location evidence="2">Cytoplasm</location>
    </subcellularLocation>
    <subcellularLocation>
        <location evidence="1">Nucleus</location>
    </subcellularLocation>
</comment>